<dbReference type="RefSeq" id="WP_015933084.1">
    <property type="nucleotide sequence ID" value="NC_011894.1"/>
</dbReference>
<protein>
    <submittedName>
        <fullName evidence="1">Uncharacterized protein</fullName>
    </submittedName>
</protein>
<sequence length="123" mass="13582">MEAKLVSLIRRAAASARSRAHAHPGVLQPDELPWAVIRAWDEDVRGHVERDPRIEDARDRVLITAVDFAETPPETEPERVGPARDRLLDAIDGLERTTLRCGIVNRKAAALGYGEAGQRLEAS</sequence>
<dbReference type="STRING" id="460265.Mnod_6757"/>
<dbReference type="AlphaFoldDB" id="B8IG38"/>
<name>B8IG38_METNO</name>
<reference evidence="1 2" key="1">
    <citation type="submission" date="2009-01" db="EMBL/GenBank/DDBJ databases">
        <title>Complete sequence of chromosome of Methylobacterium nodulans ORS 2060.</title>
        <authorList>
            <consortium name="US DOE Joint Genome Institute"/>
            <person name="Lucas S."/>
            <person name="Copeland A."/>
            <person name="Lapidus A."/>
            <person name="Glavina del Rio T."/>
            <person name="Dalin E."/>
            <person name="Tice H."/>
            <person name="Bruce D."/>
            <person name="Goodwin L."/>
            <person name="Pitluck S."/>
            <person name="Sims D."/>
            <person name="Brettin T."/>
            <person name="Detter J.C."/>
            <person name="Han C."/>
            <person name="Larimer F."/>
            <person name="Land M."/>
            <person name="Hauser L."/>
            <person name="Kyrpides N."/>
            <person name="Ivanova N."/>
            <person name="Marx C.J."/>
            <person name="Richardson P."/>
        </authorList>
    </citation>
    <scope>NUCLEOTIDE SEQUENCE [LARGE SCALE GENOMIC DNA]</scope>
    <source>
        <strain evidence="2">LMG 21967 / CNCM I-2342 / ORS 2060</strain>
    </source>
</reference>
<dbReference type="KEGG" id="mno:Mnod_6757"/>
<dbReference type="eggNOG" id="ENOG502ZYTE">
    <property type="taxonomic scope" value="Bacteria"/>
</dbReference>
<accession>B8IG38</accession>
<dbReference type="HOGENOM" id="CLU_2001216_0_0_5"/>
<organism evidence="1 2">
    <name type="scientific">Methylobacterium nodulans (strain LMG 21967 / CNCM I-2342 / ORS 2060)</name>
    <dbReference type="NCBI Taxonomy" id="460265"/>
    <lineage>
        <taxon>Bacteria</taxon>
        <taxon>Pseudomonadati</taxon>
        <taxon>Pseudomonadota</taxon>
        <taxon>Alphaproteobacteria</taxon>
        <taxon>Hyphomicrobiales</taxon>
        <taxon>Methylobacteriaceae</taxon>
        <taxon>Methylobacterium</taxon>
    </lineage>
</organism>
<dbReference type="OrthoDB" id="8004096at2"/>
<evidence type="ECO:0000313" key="2">
    <source>
        <dbReference type="Proteomes" id="UP000008207"/>
    </source>
</evidence>
<dbReference type="Proteomes" id="UP000008207">
    <property type="component" value="Chromosome"/>
</dbReference>
<keyword evidence="2" id="KW-1185">Reference proteome</keyword>
<proteinExistence type="predicted"/>
<gene>
    <name evidence="1" type="ordered locus">Mnod_6757</name>
</gene>
<evidence type="ECO:0000313" key="1">
    <source>
        <dbReference type="EMBL" id="ACL61515.1"/>
    </source>
</evidence>
<dbReference type="EMBL" id="CP001349">
    <property type="protein sequence ID" value="ACL61515.1"/>
    <property type="molecule type" value="Genomic_DNA"/>
</dbReference>